<dbReference type="PIRSF" id="PIRSF000535">
    <property type="entry name" value="1PFK/6PFK/LacC"/>
    <property type="match status" value="1"/>
</dbReference>
<evidence type="ECO:0000256" key="5">
    <source>
        <dbReference type="ARBA" id="ARBA00022840"/>
    </source>
</evidence>
<reference evidence="8 9" key="1">
    <citation type="submission" date="2016-07" db="EMBL/GenBank/DDBJ databases">
        <title>Genome analysis of Flavihumibacter stibioxidans YS-17.</title>
        <authorList>
            <person name="Shi K."/>
            <person name="Han Y."/>
            <person name="Wang G."/>
        </authorList>
    </citation>
    <scope>NUCLEOTIDE SEQUENCE [LARGE SCALE GENOMIC DNA]</scope>
    <source>
        <strain evidence="8 9">YS-17</strain>
    </source>
</reference>
<evidence type="ECO:0000259" key="7">
    <source>
        <dbReference type="Pfam" id="PF00294"/>
    </source>
</evidence>
<organism evidence="8 9">
    <name type="scientific">Flavihumibacter stibioxidans</name>
    <dbReference type="NCBI Taxonomy" id="1834163"/>
    <lineage>
        <taxon>Bacteria</taxon>
        <taxon>Pseudomonadati</taxon>
        <taxon>Bacteroidota</taxon>
        <taxon>Chitinophagia</taxon>
        <taxon>Chitinophagales</taxon>
        <taxon>Chitinophagaceae</taxon>
        <taxon>Flavihumibacter</taxon>
    </lineage>
</organism>
<proteinExistence type="inferred from homology"/>
<sequence length="307" mass="32573">MIITITPNPAVDKSTSTEQLVPEKKLRCTEMVVEAGGGGINVSKALTRLGAPNMAIITSGGINGQQLEACLKQENILYNAVSVSGETRENMVVLETNSNNQFRFVLPGPTLDGTDADKILSALAGLPDKPKLIVGSGSLPPGFNTDFYARIAAYANANGIPCLIDCSGEPLLKAAETGVFLLKPNLHELSQLTGKEKLETGEVLDAARQLLQSGRCQMVVVSLGAQGALLVTRDQHLQVSAPTVKKQSTVGAGDSMVAGMAYQIWKNASPEDMVRYGVACGTAATMNPGTQLFQVADVNRLYQWLQQ</sequence>
<dbReference type="PROSITE" id="PS00583">
    <property type="entry name" value="PFKB_KINASES_1"/>
    <property type="match status" value="1"/>
</dbReference>
<evidence type="ECO:0000256" key="3">
    <source>
        <dbReference type="ARBA" id="ARBA00022741"/>
    </source>
</evidence>
<evidence type="ECO:0000256" key="1">
    <source>
        <dbReference type="ARBA" id="ARBA00010688"/>
    </source>
</evidence>
<keyword evidence="2 6" id="KW-0808">Transferase</keyword>
<gene>
    <name evidence="8" type="ORF">BC349_17610</name>
</gene>
<keyword evidence="4" id="KW-0418">Kinase</keyword>
<dbReference type="SUPFAM" id="SSF53613">
    <property type="entry name" value="Ribokinase-like"/>
    <property type="match status" value="1"/>
</dbReference>
<dbReference type="InterPro" id="IPR002173">
    <property type="entry name" value="Carboh/pur_kinase_PfkB_CS"/>
</dbReference>
<comment type="caution">
    <text evidence="8">The sequence shown here is derived from an EMBL/GenBank/DDBJ whole genome shotgun (WGS) entry which is preliminary data.</text>
</comment>
<evidence type="ECO:0000256" key="6">
    <source>
        <dbReference type="PIRNR" id="PIRNR000535"/>
    </source>
</evidence>
<name>A0ABR7ME71_9BACT</name>
<keyword evidence="5" id="KW-0067">ATP-binding</keyword>
<dbReference type="InterPro" id="IPR011611">
    <property type="entry name" value="PfkB_dom"/>
</dbReference>
<comment type="similarity">
    <text evidence="1">Belongs to the carbohydrate kinase PfkB family.</text>
</comment>
<keyword evidence="3" id="KW-0547">Nucleotide-binding</keyword>
<dbReference type="RefSeq" id="WP_187258185.1">
    <property type="nucleotide sequence ID" value="NZ_JBHULF010000019.1"/>
</dbReference>
<dbReference type="EMBL" id="MBUA01000029">
    <property type="protein sequence ID" value="MBC6492878.1"/>
    <property type="molecule type" value="Genomic_DNA"/>
</dbReference>
<evidence type="ECO:0000313" key="9">
    <source>
        <dbReference type="Proteomes" id="UP000765802"/>
    </source>
</evidence>
<protein>
    <submittedName>
        <fullName evidence="8">Phosphofructokinase</fullName>
    </submittedName>
</protein>
<dbReference type="InterPro" id="IPR017583">
    <property type="entry name" value="Tagatose/fructose_Pkinase"/>
</dbReference>
<evidence type="ECO:0000256" key="2">
    <source>
        <dbReference type="ARBA" id="ARBA00022679"/>
    </source>
</evidence>
<dbReference type="PANTHER" id="PTHR46566:SF2">
    <property type="entry name" value="ATP-DEPENDENT 6-PHOSPHOFRUCTOKINASE ISOZYME 2"/>
    <property type="match status" value="1"/>
</dbReference>
<dbReference type="Pfam" id="PF00294">
    <property type="entry name" value="PfkB"/>
    <property type="match status" value="1"/>
</dbReference>
<dbReference type="NCBIfam" id="TIGR03168">
    <property type="entry name" value="1-PFK"/>
    <property type="match status" value="1"/>
</dbReference>
<dbReference type="PANTHER" id="PTHR46566">
    <property type="entry name" value="1-PHOSPHOFRUCTOKINASE-RELATED"/>
    <property type="match status" value="1"/>
</dbReference>
<dbReference type="CDD" id="cd01164">
    <property type="entry name" value="FruK_PfkB_like"/>
    <property type="match status" value="1"/>
</dbReference>
<evidence type="ECO:0000313" key="8">
    <source>
        <dbReference type="EMBL" id="MBC6492878.1"/>
    </source>
</evidence>
<feature type="domain" description="Carbohydrate kinase PfkB" evidence="7">
    <location>
        <begin position="18"/>
        <end position="292"/>
    </location>
</feature>
<dbReference type="Proteomes" id="UP000765802">
    <property type="component" value="Unassembled WGS sequence"/>
</dbReference>
<accession>A0ABR7ME71</accession>
<dbReference type="InterPro" id="IPR029056">
    <property type="entry name" value="Ribokinase-like"/>
</dbReference>
<keyword evidence="9" id="KW-1185">Reference proteome</keyword>
<dbReference type="Gene3D" id="3.40.1190.20">
    <property type="match status" value="1"/>
</dbReference>
<evidence type="ECO:0000256" key="4">
    <source>
        <dbReference type="ARBA" id="ARBA00022777"/>
    </source>
</evidence>
<dbReference type="PROSITE" id="PS00584">
    <property type="entry name" value="PFKB_KINASES_2"/>
    <property type="match status" value="1"/>
</dbReference>